<dbReference type="PANTHER" id="PTHR30481">
    <property type="entry name" value="DNA ADENINE METHYLASE"/>
    <property type="match status" value="1"/>
</dbReference>
<dbReference type="GO" id="GO:1904047">
    <property type="term" value="F:S-adenosyl-L-methionine binding"/>
    <property type="evidence" value="ECO:0007669"/>
    <property type="project" value="TreeGrafter"/>
</dbReference>
<dbReference type="PANTHER" id="PTHR30481:SF4">
    <property type="entry name" value="SITE-SPECIFIC DNA-METHYLTRANSFERASE (ADENINE-SPECIFIC)"/>
    <property type="match status" value="1"/>
</dbReference>
<protein>
    <submittedName>
        <fullName evidence="4">DNA adenine methylase</fullName>
    </submittedName>
</protein>
<keyword evidence="2" id="KW-0808">Transferase</keyword>
<dbReference type="GO" id="GO:0043565">
    <property type="term" value="F:sequence-specific DNA binding"/>
    <property type="evidence" value="ECO:0007669"/>
    <property type="project" value="TreeGrafter"/>
</dbReference>
<dbReference type="EMBL" id="JABAGO010000042">
    <property type="protein sequence ID" value="NMF00253.1"/>
    <property type="molecule type" value="Genomic_DNA"/>
</dbReference>
<reference evidence="4 5" key="1">
    <citation type="submission" date="2020-04" db="EMBL/GenBank/DDBJ databases">
        <authorList>
            <person name="Hitch T.C.A."/>
            <person name="Wylensek D."/>
            <person name="Clavel T."/>
        </authorList>
    </citation>
    <scope>NUCLEOTIDE SEQUENCE [LARGE SCALE GENOMIC DNA]</scope>
    <source>
        <strain evidence="4 5">WB01_D5_05</strain>
    </source>
</reference>
<evidence type="ECO:0000313" key="4">
    <source>
        <dbReference type="EMBL" id="NMF00253.1"/>
    </source>
</evidence>
<keyword evidence="3" id="KW-0949">S-adenosyl-L-methionine</keyword>
<dbReference type="SUPFAM" id="SSF53335">
    <property type="entry name" value="S-adenosyl-L-methionine-dependent methyltransferases"/>
    <property type="match status" value="1"/>
</dbReference>
<organism evidence="4 5">
    <name type="scientific">Aneurinibacillus aneurinilyticus</name>
    <name type="common">Bacillus aneurinolyticus</name>
    <dbReference type="NCBI Taxonomy" id="1391"/>
    <lineage>
        <taxon>Bacteria</taxon>
        <taxon>Bacillati</taxon>
        <taxon>Bacillota</taxon>
        <taxon>Bacilli</taxon>
        <taxon>Bacillales</taxon>
        <taxon>Paenibacillaceae</taxon>
        <taxon>Aneurinibacillus group</taxon>
        <taxon>Aneurinibacillus</taxon>
    </lineage>
</organism>
<dbReference type="Gene3D" id="3.40.50.150">
    <property type="entry name" value="Vaccinia Virus protein VP39"/>
    <property type="match status" value="2"/>
</dbReference>
<dbReference type="RefSeq" id="WP_168976050.1">
    <property type="nucleotide sequence ID" value="NZ_JABAGO010000042.1"/>
</dbReference>
<dbReference type="GO" id="GO:0006298">
    <property type="term" value="P:mismatch repair"/>
    <property type="evidence" value="ECO:0007669"/>
    <property type="project" value="TreeGrafter"/>
</dbReference>
<dbReference type="AlphaFoldDB" id="A0A848D2H2"/>
<dbReference type="GO" id="GO:0032259">
    <property type="term" value="P:methylation"/>
    <property type="evidence" value="ECO:0007669"/>
    <property type="project" value="UniProtKB-KW"/>
</dbReference>
<dbReference type="InterPro" id="IPR029063">
    <property type="entry name" value="SAM-dependent_MTases_sf"/>
</dbReference>
<evidence type="ECO:0000256" key="2">
    <source>
        <dbReference type="ARBA" id="ARBA00022679"/>
    </source>
</evidence>
<name>A0A848D2H2_ANEAE</name>
<dbReference type="InterPro" id="IPR012263">
    <property type="entry name" value="M_m6A_EcoRV"/>
</dbReference>
<accession>A0A848D2H2</accession>
<evidence type="ECO:0000256" key="1">
    <source>
        <dbReference type="ARBA" id="ARBA00022603"/>
    </source>
</evidence>
<dbReference type="GO" id="GO:0009307">
    <property type="term" value="P:DNA restriction-modification system"/>
    <property type="evidence" value="ECO:0007669"/>
    <property type="project" value="InterPro"/>
</dbReference>
<sequence>MAYPRVQQYPGSKWSMVDWIISHMPEHEVYLETHFGSGAVYFTKQPAKIETINDVNGKVVNLFRTIREKPEELARLIEWTPWARAEYYESYEMTGNELEDARRFLVRCWQAHGTRTSDRTGWKNSIQASGKNRTKGWQQLPERIMKVTERLKNTQIECQKAEKLIERYRYPEVLIYADPPYLIETRHGRIYEDEMTSEEHEELLTALEAHPGPVLLSGYAHPMYDERLRHWKRETRIAYAEGGKQRIEVLWINPAAAERIPGQQTLF</sequence>
<dbReference type="Pfam" id="PF02086">
    <property type="entry name" value="MethyltransfD12"/>
    <property type="match status" value="1"/>
</dbReference>
<evidence type="ECO:0000256" key="3">
    <source>
        <dbReference type="ARBA" id="ARBA00022691"/>
    </source>
</evidence>
<proteinExistence type="predicted"/>
<comment type="caution">
    <text evidence="4">The sequence shown here is derived from an EMBL/GenBank/DDBJ whole genome shotgun (WGS) entry which is preliminary data.</text>
</comment>
<gene>
    <name evidence="4" type="ORF">HF838_18660</name>
</gene>
<keyword evidence="1 4" id="KW-0489">Methyltransferase</keyword>
<dbReference type="GO" id="GO:0009007">
    <property type="term" value="F:site-specific DNA-methyltransferase (adenine-specific) activity"/>
    <property type="evidence" value="ECO:0007669"/>
    <property type="project" value="UniProtKB-EC"/>
</dbReference>
<dbReference type="PIRSF" id="PIRSF000398">
    <property type="entry name" value="M_m6A_EcoRV"/>
    <property type="match status" value="1"/>
</dbReference>
<dbReference type="Proteomes" id="UP000561326">
    <property type="component" value="Unassembled WGS sequence"/>
</dbReference>
<dbReference type="InterPro" id="IPR012327">
    <property type="entry name" value="MeTrfase_D12"/>
</dbReference>
<evidence type="ECO:0000313" key="5">
    <source>
        <dbReference type="Proteomes" id="UP000561326"/>
    </source>
</evidence>
<dbReference type="PRINTS" id="PR00505">
    <property type="entry name" value="D12N6MTFRASE"/>
</dbReference>